<dbReference type="PATRIC" id="fig|84531.8.peg.4703"/>
<dbReference type="STRING" id="84531.LA76x_4711"/>
<dbReference type="Gene3D" id="2.40.170.20">
    <property type="entry name" value="TonB-dependent receptor, beta-barrel domain"/>
    <property type="match status" value="1"/>
</dbReference>
<keyword evidence="4" id="KW-0812">Transmembrane</keyword>
<dbReference type="InterPro" id="IPR000531">
    <property type="entry name" value="Beta-barrel_TonB"/>
</dbReference>
<evidence type="ECO:0000313" key="11">
    <source>
        <dbReference type="Proteomes" id="UP000060787"/>
    </source>
</evidence>
<keyword evidence="11" id="KW-1185">Reference proteome</keyword>
<dbReference type="EMBL" id="CP011129">
    <property type="protein sequence ID" value="ALN82814.1"/>
    <property type="molecule type" value="Genomic_DNA"/>
</dbReference>
<evidence type="ECO:0000313" key="10">
    <source>
        <dbReference type="EMBL" id="ALN82814.1"/>
    </source>
</evidence>
<feature type="domain" description="TonB-dependent receptor-like beta-barrel" evidence="9">
    <location>
        <begin position="215"/>
        <end position="613"/>
    </location>
</feature>
<dbReference type="RefSeq" id="WP_057919427.1">
    <property type="nucleotide sequence ID" value="NZ_CP011129.1"/>
</dbReference>
<evidence type="ECO:0000259" key="9">
    <source>
        <dbReference type="Pfam" id="PF00593"/>
    </source>
</evidence>
<dbReference type="PANTHER" id="PTHR32552">
    <property type="entry name" value="FERRICHROME IRON RECEPTOR-RELATED"/>
    <property type="match status" value="1"/>
</dbReference>
<keyword evidence="10" id="KW-0675">Receptor</keyword>
<keyword evidence="3" id="KW-1134">Transmembrane beta strand</keyword>
<evidence type="ECO:0000256" key="8">
    <source>
        <dbReference type="SAM" id="SignalP"/>
    </source>
</evidence>
<feature type="chain" id="PRO_5006597106" evidence="8">
    <location>
        <begin position="24"/>
        <end position="645"/>
    </location>
</feature>
<evidence type="ECO:0000256" key="1">
    <source>
        <dbReference type="ARBA" id="ARBA00004571"/>
    </source>
</evidence>
<organism evidence="10 11">
    <name type="scientific">Lysobacter antibioticus</name>
    <dbReference type="NCBI Taxonomy" id="84531"/>
    <lineage>
        <taxon>Bacteria</taxon>
        <taxon>Pseudomonadati</taxon>
        <taxon>Pseudomonadota</taxon>
        <taxon>Gammaproteobacteria</taxon>
        <taxon>Lysobacterales</taxon>
        <taxon>Lysobacteraceae</taxon>
        <taxon>Lysobacter</taxon>
    </lineage>
</organism>
<dbReference type="GO" id="GO:0009279">
    <property type="term" value="C:cell outer membrane"/>
    <property type="evidence" value="ECO:0007669"/>
    <property type="project" value="UniProtKB-SubCell"/>
</dbReference>
<dbReference type="InterPro" id="IPR036942">
    <property type="entry name" value="Beta-barrel_TonB_sf"/>
</dbReference>
<keyword evidence="5" id="KW-0798">TonB box</keyword>
<keyword evidence="2" id="KW-0813">Transport</keyword>
<feature type="signal peptide" evidence="8">
    <location>
        <begin position="1"/>
        <end position="23"/>
    </location>
</feature>
<dbReference type="eggNOG" id="COG4773">
    <property type="taxonomic scope" value="Bacteria"/>
</dbReference>
<accession>A0A0S2FGY8</accession>
<reference evidence="10 11" key="1">
    <citation type="journal article" date="2015" name="BMC Genomics">
        <title>Comparative genomics and metabolic profiling of the genus Lysobacter.</title>
        <authorList>
            <person name="de Bruijn I."/>
            <person name="Cheng X."/>
            <person name="de Jager V."/>
            <person name="Exposito R.G."/>
            <person name="Watrous J."/>
            <person name="Patel N."/>
            <person name="Postma J."/>
            <person name="Dorrestein P.C."/>
            <person name="Kobayashi D."/>
            <person name="Raaijmakers J.M."/>
        </authorList>
    </citation>
    <scope>NUCLEOTIDE SEQUENCE [LARGE SCALE GENOMIC DNA]</scope>
    <source>
        <strain evidence="10 11">76</strain>
    </source>
</reference>
<evidence type="ECO:0000256" key="6">
    <source>
        <dbReference type="ARBA" id="ARBA00023136"/>
    </source>
</evidence>
<evidence type="ECO:0000256" key="3">
    <source>
        <dbReference type="ARBA" id="ARBA00022452"/>
    </source>
</evidence>
<gene>
    <name evidence="10" type="ORF">LA76x_4711</name>
</gene>
<keyword evidence="6" id="KW-0472">Membrane</keyword>
<dbReference type="AlphaFoldDB" id="A0A0S2FGY8"/>
<proteinExistence type="predicted"/>
<evidence type="ECO:0000256" key="7">
    <source>
        <dbReference type="ARBA" id="ARBA00023237"/>
    </source>
</evidence>
<dbReference type="GO" id="GO:0015344">
    <property type="term" value="F:siderophore uptake transmembrane transporter activity"/>
    <property type="evidence" value="ECO:0007669"/>
    <property type="project" value="TreeGrafter"/>
</dbReference>
<protein>
    <submittedName>
        <fullName evidence="10">TonB dependent receptor family protein</fullName>
    </submittedName>
</protein>
<keyword evidence="8" id="KW-0732">Signal</keyword>
<dbReference type="PANTHER" id="PTHR32552:SF82">
    <property type="entry name" value="FCUA PROTEIN"/>
    <property type="match status" value="1"/>
</dbReference>
<dbReference type="KEGG" id="lab:LA76x_4711"/>
<dbReference type="SUPFAM" id="SSF56935">
    <property type="entry name" value="Porins"/>
    <property type="match status" value="1"/>
</dbReference>
<dbReference type="Pfam" id="PF00593">
    <property type="entry name" value="TonB_dep_Rec_b-barrel"/>
    <property type="match status" value="1"/>
</dbReference>
<comment type="subcellular location">
    <subcellularLocation>
        <location evidence="1">Cell outer membrane</location>
        <topology evidence="1">Multi-pass membrane protein</topology>
    </subcellularLocation>
</comment>
<name>A0A0S2FGY8_LYSAN</name>
<dbReference type="Proteomes" id="UP000060787">
    <property type="component" value="Chromosome"/>
</dbReference>
<evidence type="ECO:0000256" key="2">
    <source>
        <dbReference type="ARBA" id="ARBA00022448"/>
    </source>
</evidence>
<evidence type="ECO:0000256" key="5">
    <source>
        <dbReference type="ARBA" id="ARBA00023077"/>
    </source>
</evidence>
<evidence type="ECO:0000256" key="4">
    <source>
        <dbReference type="ARBA" id="ARBA00022692"/>
    </source>
</evidence>
<keyword evidence="7" id="KW-0998">Cell outer membrane</keyword>
<dbReference type="InterPro" id="IPR039426">
    <property type="entry name" value="TonB-dep_rcpt-like"/>
</dbReference>
<sequence length="645" mass="70688">MRRNALAWTLGLIAATATNAVQAQRTDDNAVTAAEDAFGATLGNESIGLYSAKQVRGFSPVDAGNVRMDGVYFDRQGTLPPRLVEGSTIRVGLSALSYPFPAPTGIVDYRLQKAGDERVISVVGALNAYGAPALELDAKLPLIPGRFGIAAGVSYAREEYYDGADARYLRAGVVPRWRPSENIEILPFWSISRGRDEEVAPTIITAGNHLPPKIERRRHFGQTWSDNEYDSRNYGVLGKARFGNDWALTGGVFRSINHMPSGFAELFVDTTRDGLAREKVIADPRQRAASTSGELRLSRSFREGPRLHVLHVAARGRRLDSEYGGSAPALDFGVRPLGEALPMPEPAAFAFGPRTHDQVRQWTGGLAYEGRWRELGELSLGIQRSRYEKSVDQPGLPRTATRDQPWLPNANVSVYLGKRLALYAGHTRGLEESGIAPDDAANRNEALPAIRTRQSDAGLRWAFADDMKLVAGAFDVRKPYFTTDERNVYGAIGEVRHRGVELSLSGRPMDTLSLVAGAVLMRPRVSGEAVRLGRVGDRPIGQTERVLRADLEYRPPSLAGLSFDLSMSHYGERIASRDGVNRVPAYTLVDLGARYRFRLGSAPATLRLLVANLGDTYTWNIYGNNSFGLTDGRRYVAQLAVDFDG</sequence>